<evidence type="ECO:0000256" key="3">
    <source>
        <dbReference type="ARBA" id="ARBA00023235"/>
    </source>
</evidence>
<gene>
    <name evidence="6" type="ORF">NEISUBOT_04322</name>
</gene>
<evidence type="ECO:0000256" key="4">
    <source>
        <dbReference type="RuleBase" id="RU363019"/>
    </source>
</evidence>
<evidence type="ECO:0000259" key="5">
    <source>
        <dbReference type="PROSITE" id="PS50072"/>
    </source>
</evidence>
<dbReference type="EMBL" id="ACEO02000005">
    <property type="protein sequence ID" value="EFC52220.1"/>
    <property type="molecule type" value="Genomic_DNA"/>
</dbReference>
<sequence length="187" mass="20472">MKKSIKLTLCALALSLSVQAQAVTHAVIETNMGNIQLELDEVKAPKTVANFVNYAKKGFYDNTIFHRVIDNFMIQGGGFTEKMVQKSTDKAINNEADNGLKNNVGTIAMARTGDPNSATSQFFINTADNDFLNFKSKTPQGYGYAVFGKVTSGMDVVRKISKVKTATRGFHQDVPTEAVIIRKVSIK</sequence>
<protein>
    <recommendedName>
        <fullName evidence="4">Peptidyl-prolyl cis-trans isomerase</fullName>
        <shortName evidence="4">PPIase</shortName>
        <ecNumber evidence="4">5.2.1.8</ecNumber>
    </recommendedName>
</protein>
<dbReference type="PANTHER" id="PTHR43246">
    <property type="entry name" value="PEPTIDYL-PROLYL CIS-TRANS ISOMERASE CYP38, CHLOROPLASTIC"/>
    <property type="match status" value="1"/>
</dbReference>
<dbReference type="AlphaFoldDB" id="A0A9W5MZH9"/>
<evidence type="ECO:0000313" key="7">
    <source>
        <dbReference type="Proteomes" id="UP000004621"/>
    </source>
</evidence>
<dbReference type="InterPro" id="IPR044665">
    <property type="entry name" value="E_coli_cyclophilin_A-like"/>
</dbReference>
<reference evidence="6 7" key="1">
    <citation type="submission" date="2010-01" db="EMBL/GenBank/DDBJ databases">
        <authorList>
            <person name="Weinstock G."/>
            <person name="Sodergren E."/>
            <person name="Clifton S."/>
            <person name="Fulton L."/>
            <person name="Fulton B."/>
            <person name="Courtney L."/>
            <person name="Fronick C."/>
            <person name="Harrison M."/>
            <person name="Strong C."/>
            <person name="Farmer C."/>
            <person name="Delahaunty K."/>
            <person name="Markovic C."/>
            <person name="Hall O."/>
            <person name="Minx P."/>
            <person name="Tomlinson C."/>
            <person name="Mitreva M."/>
            <person name="Nelson J."/>
            <person name="Hou S."/>
            <person name="Wollam A."/>
            <person name="Pepin K.H."/>
            <person name="Johnson M."/>
            <person name="Bhonagiri V."/>
            <person name="Nash W.E."/>
            <person name="Warren W."/>
            <person name="Chinwalla A."/>
            <person name="Mardis E.R."/>
            <person name="Wilson R.K."/>
        </authorList>
    </citation>
    <scope>NUCLEOTIDE SEQUENCE [LARGE SCALE GENOMIC DNA]</scope>
    <source>
        <strain evidence="6 7">NJ9703</strain>
    </source>
</reference>
<proteinExistence type="inferred from homology"/>
<dbReference type="CDD" id="cd01920">
    <property type="entry name" value="cyclophilin_EcCYP_like"/>
    <property type="match status" value="1"/>
</dbReference>
<feature type="chain" id="PRO_5041011298" description="Peptidyl-prolyl cis-trans isomerase" evidence="4">
    <location>
        <begin position="23"/>
        <end position="187"/>
    </location>
</feature>
<evidence type="ECO:0000256" key="1">
    <source>
        <dbReference type="ARBA" id="ARBA00007365"/>
    </source>
</evidence>
<comment type="caution">
    <text evidence="6">The sequence shown here is derived from an EMBL/GenBank/DDBJ whole genome shotgun (WGS) entry which is preliminary data.</text>
</comment>
<dbReference type="InterPro" id="IPR002130">
    <property type="entry name" value="Cyclophilin-type_PPIase_dom"/>
</dbReference>
<comment type="similarity">
    <text evidence="1 4">Belongs to the cyclophilin-type PPIase family.</text>
</comment>
<dbReference type="PROSITE" id="PS50072">
    <property type="entry name" value="CSA_PPIASE_2"/>
    <property type="match status" value="1"/>
</dbReference>
<keyword evidence="2 4" id="KW-0697">Rotamase</keyword>
<keyword evidence="4" id="KW-0732">Signal</keyword>
<dbReference type="InterPro" id="IPR020892">
    <property type="entry name" value="Cyclophilin-type_PPIase_CS"/>
</dbReference>
<dbReference type="EC" id="5.2.1.8" evidence="4"/>
<comment type="catalytic activity">
    <reaction evidence="4">
        <text>[protein]-peptidylproline (omega=180) = [protein]-peptidylproline (omega=0)</text>
        <dbReference type="Rhea" id="RHEA:16237"/>
        <dbReference type="Rhea" id="RHEA-COMP:10747"/>
        <dbReference type="Rhea" id="RHEA-COMP:10748"/>
        <dbReference type="ChEBI" id="CHEBI:83833"/>
        <dbReference type="ChEBI" id="CHEBI:83834"/>
        <dbReference type="EC" id="5.2.1.8"/>
    </reaction>
</comment>
<dbReference type="SUPFAM" id="SSF50891">
    <property type="entry name" value="Cyclophilin-like"/>
    <property type="match status" value="1"/>
</dbReference>
<evidence type="ECO:0000256" key="2">
    <source>
        <dbReference type="ARBA" id="ARBA00023110"/>
    </source>
</evidence>
<dbReference type="PRINTS" id="PR00153">
    <property type="entry name" value="CSAPPISMRASE"/>
</dbReference>
<dbReference type="Proteomes" id="UP000004621">
    <property type="component" value="Unassembled WGS sequence"/>
</dbReference>
<organism evidence="6 7">
    <name type="scientific">Neisseria subflava NJ9703</name>
    <dbReference type="NCBI Taxonomy" id="546268"/>
    <lineage>
        <taxon>Bacteria</taxon>
        <taxon>Pseudomonadati</taxon>
        <taxon>Pseudomonadota</taxon>
        <taxon>Betaproteobacteria</taxon>
        <taxon>Neisseriales</taxon>
        <taxon>Neisseriaceae</taxon>
        <taxon>Neisseria</taxon>
    </lineage>
</organism>
<accession>A0A9W5MZH9</accession>
<dbReference type="Pfam" id="PF00160">
    <property type="entry name" value="Pro_isomerase"/>
    <property type="match status" value="1"/>
</dbReference>
<dbReference type="InterPro" id="IPR029000">
    <property type="entry name" value="Cyclophilin-like_dom_sf"/>
</dbReference>
<evidence type="ECO:0000313" key="6">
    <source>
        <dbReference type="EMBL" id="EFC52220.1"/>
    </source>
</evidence>
<feature type="signal peptide" evidence="4">
    <location>
        <begin position="1"/>
        <end position="22"/>
    </location>
</feature>
<name>A0A9W5MZH9_NEISU</name>
<dbReference type="GO" id="GO:0003755">
    <property type="term" value="F:peptidyl-prolyl cis-trans isomerase activity"/>
    <property type="evidence" value="ECO:0007669"/>
    <property type="project" value="UniProtKB-UniRule"/>
</dbReference>
<comment type="function">
    <text evidence="4">PPIases accelerate the folding of proteins. It catalyzes the cis-trans isomerization of proline imidic peptide bonds in oligopeptides.</text>
</comment>
<keyword evidence="3 4" id="KW-0413">Isomerase</keyword>
<dbReference type="Gene3D" id="2.40.100.10">
    <property type="entry name" value="Cyclophilin-like"/>
    <property type="match status" value="1"/>
</dbReference>
<feature type="domain" description="PPIase cyclophilin-type" evidence="5">
    <location>
        <begin position="22"/>
        <end position="186"/>
    </location>
</feature>
<dbReference type="GO" id="GO:0006457">
    <property type="term" value="P:protein folding"/>
    <property type="evidence" value="ECO:0007669"/>
    <property type="project" value="InterPro"/>
</dbReference>
<dbReference type="PROSITE" id="PS00170">
    <property type="entry name" value="CSA_PPIASE_1"/>
    <property type="match status" value="1"/>
</dbReference>
<dbReference type="RefSeq" id="WP_004519955.1">
    <property type="nucleotide sequence ID" value="NZ_ACEO02000005.1"/>
</dbReference>